<keyword evidence="2" id="KW-1185">Reference proteome</keyword>
<organism evidence="1 2">
    <name type="scientific">Thermocoleostomius sinensis A174</name>
    <dbReference type="NCBI Taxonomy" id="2016057"/>
    <lineage>
        <taxon>Bacteria</taxon>
        <taxon>Bacillati</taxon>
        <taxon>Cyanobacteriota</taxon>
        <taxon>Cyanophyceae</taxon>
        <taxon>Oculatellales</taxon>
        <taxon>Oculatellaceae</taxon>
        <taxon>Thermocoleostomius</taxon>
    </lineage>
</organism>
<dbReference type="EMBL" id="CP113797">
    <property type="protein sequence ID" value="WAL62584.1"/>
    <property type="molecule type" value="Genomic_DNA"/>
</dbReference>
<dbReference type="RefSeq" id="WP_268612924.1">
    <property type="nucleotide sequence ID" value="NZ_CP113797.1"/>
</dbReference>
<sequence length="71" mass="8318">MSPIMLRQFWSLVEMTRASIPLTMDDPSLAQWLLRRVRSERSLNNVEADILTDYIRSRLPLIRDLAQDQAC</sequence>
<protein>
    <submittedName>
        <fullName evidence="1">Uncharacterized protein</fullName>
    </submittedName>
</protein>
<reference evidence="1" key="1">
    <citation type="submission" date="2022-12" db="EMBL/GenBank/DDBJ databases">
        <title>Polyphasic identification of a Novel Hot-Spring Cyanobacterium Ocullathermofonsia sinensis gen nov. sp. nov. and Genomic Insights on its Adaptations to the Thermal Habitat.</title>
        <authorList>
            <person name="Daroch M."/>
            <person name="Tang J."/>
            <person name="Jiang Y."/>
        </authorList>
    </citation>
    <scope>NUCLEOTIDE SEQUENCE</scope>
    <source>
        <strain evidence="1">PKUAC-SCTA174</strain>
    </source>
</reference>
<evidence type="ECO:0000313" key="2">
    <source>
        <dbReference type="Proteomes" id="UP001163152"/>
    </source>
</evidence>
<accession>A0A9E9C9E4</accession>
<dbReference type="AlphaFoldDB" id="A0A9E9C9E4"/>
<dbReference type="KEGG" id="tsin:OXH18_11500"/>
<name>A0A9E9C9E4_9CYAN</name>
<evidence type="ECO:0000313" key="1">
    <source>
        <dbReference type="EMBL" id="WAL62584.1"/>
    </source>
</evidence>
<dbReference type="Proteomes" id="UP001163152">
    <property type="component" value="Chromosome"/>
</dbReference>
<gene>
    <name evidence="1" type="ORF">OXH18_11500</name>
</gene>
<proteinExistence type="predicted"/>